<protein>
    <submittedName>
        <fullName evidence="2">Uncharacterized protein</fullName>
    </submittedName>
</protein>
<comment type="caution">
    <text evidence="2">The sequence shown here is derived from an EMBL/GenBank/DDBJ whole genome shotgun (WGS) entry which is preliminary data.</text>
</comment>
<feature type="compositionally biased region" description="Polar residues" evidence="1">
    <location>
        <begin position="28"/>
        <end position="55"/>
    </location>
</feature>
<gene>
    <name evidence="2" type="ORF">QIT00_10760</name>
</gene>
<name>A0ABT6STV9_9ACTN</name>
<sequence>MRGEGVFGRDESAAPFEEGMSTEDIARSETQTPQQSSNGDDLTAVPNANRTTPESRITDAAGDELGTEEGGDASAQEPGDAPLLGPQETDALRSRWQDIQQRFVDDPQDSVSAADTLVAEVMQLLATTFSERKQELEARWHRGEEVATEDLRLALRQYRSFFDRLLTT</sequence>
<organism evidence="2 3">
    <name type="scientific">Streptomyces luteolus</name>
    <dbReference type="NCBI Taxonomy" id="3043615"/>
    <lineage>
        <taxon>Bacteria</taxon>
        <taxon>Bacillati</taxon>
        <taxon>Actinomycetota</taxon>
        <taxon>Actinomycetes</taxon>
        <taxon>Kitasatosporales</taxon>
        <taxon>Streptomycetaceae</taxon>
        <taxon>Streptomyces</taxon>
    </lineage>
</organism>
<feature type="compositionally biased region" description="Basic and acidic residues" evidence="1">
    <location>
        <begin position="1"/>
        <end position="12"/>
    </location>
</feature>
<accession>A0ABT6STV9</accession>
<evidence type="ECO:0000313" key="3">
    <source>
        <dbReference type="Proteomes" id="UP001237105"/>
    </source>
</evidence>
<dbReference type="EMBL" id="JASCIS010000009">
    <property type="protein sequence ID" value="MDI3419038.1"/>
    <property type="molecule type" value="Genomic_DNA"/>
</dbReference>
<feature type="region of interest" description="Disordered" evidence="1">
    <location>
        <begin position="1"/>
        <end position="89"/>
    </location>
</feature>
<keyword evidence="3" id="KW-1185">Reference proteome</keyword>
<dbReference type="RefSeq" id="WP_282534953.1">
    <property type="nucleotide sequence ID" value="NZ_JASCIS010000009.1"/>
</dbReference>
<feature type="compositionally biased region" description="Acidic residues" evidence="1">
    <location>
        <begin position="61"/>
        <end position="71"/>
    </location>
</feature>
<reference evidence="2 3" key="1">
    <citation type="submission" date="2023-05" db="EMBL/GenBank/DDBJ databases">
        <title>Draft genome sequence of Streptomyces sp. B-S-A12 isolated from a cave soil in Thailand.</title>
        <authorList>
            <person name="Chamroensaksri N."/>
            <person name="Muangham S."/>
        </authorList>
    </citation>
    <scope>NUCLEOTIDE SEQUENCE [LARGE SCALE GENOMIC DNA]</scope>
    <source>
        <strain evidence="2 3">B-S-A12</strain>
    </source>
</reference>
<proteinExistence type="predicted"/>
<evidence type="ECO:0000256" key="1">
    <source>
        <dbReference type="SAM" id="MobiDB-lite"/>
    </source>
</evidence>
<evidence type="ECO:0000313" key="2">
    <source>
        <dbReference type="EMBL" id="MDI3419038.1"/>
    </source>
</evidence>
<dbReference type="Proteomes" id="UP001237105">
    <property type="component" value="Unassembled WGS sequence"/>
</dbReference>